<proteinExistence type="predicted"/>
<feature type="non-terminal residue" evidence="1">
    <location>
        <position position="67"/>
    </location>
</feature>
<keyword evidence="2" id="KW-1185">Reference proteome</keyword>
<sequence>MSSGFSLKRIGIPFLSHSYRSPSRPHCKVRCAPCFPIPTLQRGQLISKQFRFDRPVLQKSHPVFVAS</sequence>
<reference evidence="1 2" key="1">
    <citation type="submission" date="2020-02" db="EMBL/GenBank/DDBJ databases">
        <authorList>
            <person name="Ferguson B K."/>
        </authorList>
    </citation>
    <scope>NUCLEOTIDE SEQUENCE [LARGE SCALE GENOMIC DNA]</scope>
</reference>
<protein>
    <submittedName>
        <fullName evidence="1">Uncharacterized protein</fullName>
    </submittedName>
</protein>
<dbReference type="EMBL" id="CADCXU010020441">
    <property type="protein sequence ID" value="CAB0008390.1"/>
    <property type="molecule type" value="Genomic_DNA"/>
</dbReference>
<dbReference type="AlphaFoldDB" id="A0A6H5H403"/>
<accession>A0A6H5H403</accession>
<evidence type="ECO:0000313" key="2">
    <source>
        <dbReference type="Proteomes" id="UP000479000"/>
    </source>
</evidence>
<gene>
    <name evidence="1" type="ORF">NTEN_LOCUS13636</name>
</gene>
<name>A0A6H5H403_9HEMI</name>
<dbReference type="Proteomes" id="UP000479000">
    <property type="component" value="Unassembled WGS sequence"/>
</dbReference>
<evidence type="ECO:0000313" key="1">
    <source>
        <dbReference type="EMBL" id="CAB0008390.1"/>
    </source>
</evidence>
<organism evidence="1 2">
    <name type="scientific">Nesidiocoris tenuis</name>
    <dbReference type="NCBI Taxonomy" id="355587"/>
    <lineage>
        <taxon>Eukaryota</taxon>
        <taxon>Metazoa</taxon>
        <taxon>Ecdysozoa</taxon>
        <taxon>Arthropoda</taxon>
        <taxon>Hexapoda</taxon>
        <taxon>Insecta</taxon>
        <taxon>Pterygota</taxon>
        <taxon>Neoptera</taxon>
        <taxon>Paraneoptera</taxon>
        <taxon>Hemiptera</taxon>
        <taxon>Heteroptera</taxon>
        <taxon>Panheteroptera</taxon>
        <taxon>Cimicomorpha</taxon>
        <taxon>Miridae</taxon>
        <taxon>Dicyphina</taxon>
        <taxon>Nesidiocoris</taxon>
    </lineage>
</organism>